<gene>
    <name evidence="1" type="ORF">BV22DRAFT_167479</name>
</gene>
<evidence type="ECO:0000313" key="1">
    <source>
        <dbReference type="EMBL" id="KAH7928943.1"/>
    </source>
</evidence>
<name>A0ACB8BWF5_9AGAM</name>
<accession>A0ACB8BWF5</accession>
<comment type="caution">
    <text evidence="1">The sequence shown here is derived from an EMBL/GenBank/DDBJ whole genome shotgun (WGS) entry which is preliminary data.</text>
</comment>
<organism evidence="1 2">
    <name type="scientific">Leucogyrophana mollusca</name>
    <dbReference type="NCBI Taxonomy" id="85980"/>
    <lineage>
        <taxon>Eukaryota</taxon>
        <taxon>Fungi</taxon>
        <taxon>Dikarya</taxon>
        <taxon>Basidiomycota</taxon>
        <taxon>Agaricomycotina</taxon>
        <taxon>Agaricomycetes</taxon>
        <taxon>Agaricomycetidae</taxon>
        <taxon>Boletales</taxon>
        <taxon>Boletales incertae sedis</taxon>
        <taxon>Leucogyrophana</taxon>
    </lineage>
</organism>
<sequence>MPPRRYDARSRDDMDVDRRPPLASAARSGALDTRPPPLDDRRPPPLDDRTPRAPPSDDRDRAVRPPIDDRSTRPPLPVSDMTSPSTEDRLTRPPPSVNESGAGSRPGADERPSARPIAPTTDERGPRPAIPADERSVRAPIPLEERITQPPSLQDRLSQPPVARVVSRADRQPSLEERLSHAPVASSNDRPPPSDDRPARAGPPEPSRGAQNDRAAPPDDRGRPPVNDRFARPVTPPQDRAPLARAGGYAPPPRSASVVRDDLRVSKDSPADRTDVRDYRASRDVSRERPDVRPYRADVDRSFGDDRRTDAMDVTAPPRFVDSRGPPPYRRLSPPPATDTRGRGYFPPRSPPRDPPYEAETDRRFGGGEPRDWQFDRRRDWNSAADEDKFRPPAWRSWDRNPAADRDRFDRDAPPPVRGNGWDDRGERRPAYPGSPVRSIDGGARPLSSRLNDSYPPGNDDRAYPPRDLDRSRYPSALEGSPSTFSRVRGRSPSPLRRGGGNSMDDLRPPLKRAREDAPYPSGYYSPPRRGSITGEYPARSIATPPPSSGGSSTFYDSRGGPPPPFSGGSVAGGPPLDRDYAAPRDRVSDLPPIWKEHIHQTQ</sequence>
<dbReference type="EMBL" id="MU266347">
    <property type="protein sequence ID" value="KAH7928943.1"/>
    <property type="molecule type" value="Genomic_DNA"/>
</dbReference>
<keyword evidence="2" id="KW-1185">Reference proteome</keyword>
<protein>
    <submittedName>
        <fullName evidence="1">Uncharacterized protein</fullName>
    </submittedName>
</protein>
<reference evidence="1" key="1">
    <citation type="journal article" date="2021" name="New Phytol.">
        <title>Evolutionary innovations through gain and loss of genes in the ectomycorrhizal Boletales.</title>
        <authorList>
            <person name="Wu G."/>
            <person name="Miyauchi S."/>
            <person name="Morin E."/>
            <person name="Kuo A."/>
            <person name="Drula E."/>
            <person name="Varga T."/>
            <person name="Kohler A."/>
            <person name="Feng B."/>
            <person name="Cao Y."/>
            <person name="Lipzen A."/>
            <person name="Daum C."/>
            <person name="Hundley H."/>
            <person name="Pangilinan J."/>
            <person name="Johnson J."/>
            <person name="Barry K."/>
            <person name="LaButti K."/>
            <person name="Ng V."/>
            <person name="Ahrendt S."/>
            <person name="Min B."/>
            <person name="Choi I.G."/>
            <person name="Park H."/>
            <person name="Plett J.M."/>
            <person name="Magnuson J."/>
            <person name="Spatafora J.W."/>
            <person name="Nagy L.G."/>
            <person name="Henrissat B."/>
            <person name="Grigoriev I.V."/>
            <person name="Yang Z.L."/>
            <person name="Xu J."/>
            <person name="Martin F.M."/>
        </authorList>
    </citation>
    <scope>NUCLEOTIDE SEQUENCE</scope>
    <source>
        <strain evidence="1">KUC20120723A-06</strain>
    </source>
</reference>
<dbReference type="Proteomes" id="UP000790709">
    <property type="component" value="Unassembled WGS sequence"/>
</dbReference>
<proteinExistence type="predicted"/>
<evidence type="ECO:0000313" key="2">
    <source>
        <dbReference type="Proteomes" id="UP000790709"/>
    </source>
</evidence>